<name>V4S3A3_CITCL</name>
<gene>
    <name evidence="2" type="ORF">CICLE_v10013627mg</name>
</gene>
<reference evidence="2 3" key="1">
    <citation type="submission" date="2013-10" db="EMBL/GenBank/DDBJ databases">
        <authorList>
            <consortium name="International Citrus Genome Consortium"/>
            <person name="Jenkins J."/>
            <person name="Schmutz J."/>
            <person name="Prochnik S."/>
            <person name="Rokhsar D."/>
            <person name="Gmitter F."/>
            <person name="Ollitrault P."/>
            <person name="Machado M."/>
            <person name="Talon M."/>
            <person name="Wincker P."/>
            <person name="Jaillon O."/>
            <person name="Morgante M."/>
        </authorList>
    </citation>
    <scope>NUCLEOTIDE SEQUENCE</scope>
    <source>
        <strain evidence="3">cv. Clemenules</strain>
    </source>
</reference>
<proteinExistence type="predicted"/>
<dbReference type="Pfam" id="PF22936">
    <property type="entry name" value="Pol_BBD"/>
    <property type="match status" value="1"/>
</dbReference>
<protein>
    <recommendedName>
        <fullName evidence="1">Retrovirus-related Pol polyprotein from transposon TNT 1-94-like beta-barrel domain-containing protein</fullName>
    </recommendedName>
</protein>
<dbReference type="InterPro" id="IPR054722">
    <property type="entry name" value="PolX-like_BBD"/>
</dbReference>
<dbReference type="EMBL" id="KI536861">
    <property type="protein sequence ID" value="ESR41858.1"/>
    <property type="molecule type" value="Genomic_DNA"/>
</dbReference>
<feature type="domain" description="Retrovirus-related Pol polyprotein from transposon TNT 1-94-like beta-barrel" evidence="1">
    <location>
        <begin position="67"/>
        <end position="109"/>
    </location>
</feature>
<organism evidence="2 3">
    <name type="scientific">Citrus clementina</name>
    <name type="common">Clementine</name>
    <name type="synonym">Citrus deliciosa x Citrus sinensis</name>
    <dbReference type="NCBI Taxonomy" id="85681"/>
    <lineage>
        <taxon>Eukaryota</taxon>
        <taxon>Viridiplantae</taxon>
        <taxon>Streptophyta</taxon>
        <taxon>Embryophyta</taxon>
        <taxon>Tracheophyta</taxon>
        <taxon>Spermatophyta</taxon>
        <taxon>Magnoliopsida</taxon>
        <taxon>eudicotyledons</taxon>
        <taxon>Gunneridae</taxon>
        <taxon>Pentapetalae</taxon>
        <taxon>rosids</taxon>
        <taxon>malvids</taxon>
        <taxon>Sapindales</taxon>
        <taxon>Rutaceae</taxon>
        <taxon>Aurantioideae</taxon>
        <taxon>Citrus</taxon>
    </lineage>
</organism>
<dbReference type="Proteomes" id="UP000030687">
    <property type="component" value="Unassembled WGS sequence"/>
</dbReference>
<evidence type="ECO:0000313" key="2">
    <source>
        <dbReference type="EMBL" id="ESR41858.1"/>
    </source>
</evidence>
<dbReference type="Gramene" id="ESR41858">
    <property type="protein sequence ID" value="ESR41858"/>
    <property type="gene ID" value="CICLE_v10013627mg"/>
</dbReference>
<evidence type="ECO:0000313" key="3">
    <source>
        <dbReference type="Proteomes" id="UP000030687"/>
    </source>
</evidence>
<dbReference type="InParanoid" id="V4S3A3"/>
<dbReference type="AlphaFoldDB" id="V4S3A3"/>
<sequence length="111" mass="12060">MTSTQSGGEVKSHELNKLNREEIEKMKSLVGALEKPPEAGTCSLAFKSKFSSLYALNVSCMTFPNSWVIDLGATDHMTHSSHKFIIYDPCLSNKKICTTDGSLSTVVGNST</sequence>
<dbReference type="KEGG" id="cic:CICLE_v10013627mg"/>
<dbReference type="OMA" id="FTITWVI"/>
<evidence type="ECO:0000259" key="1">
    <source>
        <dbReference type="Pfam" id="PF22936"/>
    </source>
</evidence>
<accession>V4S3A3</accession>
<keyword evidence="3" id="KW-1185">Reference proteome</keyword>